<dbReference type="EMBL" id="SRSF01000002">
    <property type="protein sequence ID" value="THH40321.1"/>
    <property type="molecule type" value="Genomic_DNA"/>
</dbReference>
<dbReference type="InterPro" id="IPR025665">
    <property type="entry name" value="Beta-barrel_OMP_2"/>
</dbReference>
<dbReference type="Pfam" id="PF13568">
    <property type="entry name" value="OMP_b-brl_2"/>
    <property type="match status" value="1"/>
</dbReference>
<gene>
    <name evidence="2" type="ORF">E4021_06180</name>
</gene>
<accession>A0A4S4NPI4</accession>
<feature type="domain" description="Outer membrane protein beta-barrel" evidence="1">
    <location>
        <begin position="247"/>
        <end position="375"/>
    </location>
</feature>
<evidence type="ECO:0000313" key="2">
    <source>
        <dbReference type="EMBL" id="THH40321.1"/>
    </source>
</evidence>
<protein>
    <recommendedName>
        <fullName evidence="1">Outer membrane protein beta-barrel domain-containing protein</fullName>
    </recommendedName>
</protein>
<sequence>MRLGYAIFVLGIIWASSADLFAQSEYLPGYIVLRDGERREVEILDRDWVDNPRQFRYREDDREVRIGDLTRVREFGYAEGGLRYLRAVVDIDQSSERMDRLSESSEPVFVTDTVFLEFLVDGEADLFYFESGEMKRFFYRQGEDKLAPLINRSFLENGFRVERPTFRGQLRSAINCSTPEVTLRKIAYRRADLVDYFVDYNSCRGASYRVDLRPTNPNRFRVRLRPGVEYYAGPVLFDNGFGGHSRSMLVGTVGPRFGIEVEHILPYANERWALFVEVYYHSLRSEVQQENTRNATVNLRSVNVPLGFRRYLHLSPAKSFFFETGGGFQFPWDSFLSQRTATRVRGYEVSWNFGLFAGAGMNVGRRFSLQFRYLHNSDLLQTYITNSTKLRGYTLVGAYRLR</sequence>
<dbReference type="Proteomes" id="UP000308528">
    <property type="component" value="Unassembled WGS sequence"/>
</dbReference>
<organism evidence="2 3">
    <name type="scientific">Neolewinella litorea</name>
    <dbReference type="NCBI Taxonomy" id="2562452"/>
    <lineage>
        <taxon>Bacteria</taxon>
        <taxon>Pseudomonadati</taxon>
        <taxon>Bacteroidota</taxon>
        <taxon>Saprospiria</taxon>
        <taxon>Saprospirales</taxon>
        <taxon>Lewinellaceae</taxon>
        <taxon>Neolewinella</taxon>
    </lineage>
</organism>
<dbReference type="OrthoDB" id="921445at2"/>
<evidence type="ECO:0000259" key="1">
    <source>
        <dbReference type="Pfam" id="PF13568"/>
    </source>
</evidence>
<dbReference type="AlphaFoldDB" id="A0A4S4NPI4"/>
<proteinExistence type="predicted"/>
<evidence type="ECO:0000313" key="3">
    <source>
        <dbReference type="Proteomes" id="UP000308528"/>
    </source>
</evidence>
<keyword evidence="3" id="KW-1185">Reference proteome</keyword>
<reference evidence="2 3" key="1">
    <citation type="submission" date="2019-04" db="EMBL/GenBank/DDBJ databases">
        <title>Lewinella litorea sp. nov., isolated from a marine sand.</title>
        <authorList>
            <person name="Yoon J.-H."/>
        </authorList>
    </citation>
    <scope>NUCLEOTIDE SEQUENCE [LARGE SCALE GENOMIC DNA]</scope>
    <source>
        <strain evidence="2 3">HSMS-39</strain>
    </source>
</reference>
<name>A0A4S4NPI4_9BACT</name>
<comment type="caution">
    <text evidence="2">The sequence shown here is derived from an EMBL/GenBank/DDBJ whole genome shotgun (WGS) entry which is preliminary data.</text>
</comment>